<protein>
    <submittedName>
        <fullName evidence="2">PilZ domain-containing protein</fullName>
    </submittedName>
</protein>
<keyword evidence="3" id="KW-1185">Reference proteome</keyword>
<sequence>MILDPKAQLEIANSVSQYHDIILKDINSIVRLVDSEGKVYTSALSKWEKNDIIFAAPIERCDFVIFPLPIDLEICFITKQTVFVANIHVTTRQPVNGKLLYKGYLTSPLVKKQQRAHYRLTTLFHVKYRLIPREDQRVDNEQLLNLNEGTTVNISAGGMCLLTKYQLQPKDCVEITFQFLDHEFNIQGEVLEQGERNTTGNYTHRIRFINLDARKENLLSKLIFEKQRLLVKSNNQPLFKK</sequence>
<dbReference type="Proteomes" id="UP001169242">
    <property type="component" value="Unassembled WGS sequence"/>
</dbReference>
<dbReference type="InterPro" id="IPR009875">
    <property type="entry name" value="PilZ_domain"/>
</dbReference>
<evidence type="ECO:0000313" key="2">
    <source>
        <dbReference type="EMBL" id="MDA3731293.1"/>
    </source>
</evidence>
<evidence type="ECO:0000313" key="3">
    <source>
        <dbReference type="Proteomes" id="UP001169242"/>
    </source>
</evidence>
<dbReference type="Pfam" id="PF07238">
    <property type="entry name" value="PilZ"/>
    <property type="match status" value="1"/>
</dbReference>
<gene>
    <name evidence="2" type="ORF">PBV87_07345</name>
</gene>
<dbReference type="Gene3D" id="2.40.10.220">
    <property type="entry name" value="predicted glycosyltransferase like domains"/>
    <property type="match status" value="1"/>
</dbReference>
<evidence type="ECO:0000259" key="1">
    <source>
        <dbReference type="Pfam" id="PF07238"/>
    </source>
</evidence>
<dbReference type="RefSeq" id="WP_271011693.1">
    <property type="nucleotide sequence ID" value="NZ_JAQIFT010000030.1"/>
</dbReference>
<dbReference type="GO" id="GO:0035438">
    <property type="term" value="F:cyclic-di-GMP binding"/>
    <property type="evidence" value="ECO:0007669"/>
    <property type="project" value="InterPro"/>
</dbReference>
<dbReference type="EMBL" id="JAQIFT010000030">
    <property type="protein sequence ID" value="MDA3731293.1"/>
    <property type="molecule type" value="Genomic_DNA"/>
</dbReference>
<organism evidence="2 3">
    <name type="scientific">Holtiella tumoricola</name>
    <dbReference type="NCBI Taxonomy" id="3018743"/>
    <lineage>
        <taxon>Bacteria</taxon>
        <taxon>Bacillati</taxon>
        <taxon>Bacillota</taxon>
        <taxon>Clostridia</taxon>
        <taxon>Lachnospirales</taxon>
        <taxon>Cellulosilyticaceae</taxon>
        <taxon>Holtiella</taxon>
    </lineage>
</organism>
<dbReference type="AlphaFoldDB" id="A0AA42DM95"/>
<accession>A0AA42DM95</accession>
<name>A0AA42DM95_9FIRM</name>
<comment type="caution">
    <text evidence="2">The sequence shown here is derived from an EMBL/GenBank/DDBJ whole genome shotgun (WGS) entry which is preliminary data.</text>
</comment>
<feature type="domain" description="PilZ" evidence="1">
    <location>
        <begin position="113"/>
        <end position="225"/>
    </location>
</feature>
<proteinExistence type="predicted"/>
<reference evidence="2" key="1">
    <citation type="journal article" date="2023" name="Int. J. Syst. Evol. Microbiol.">
        <title>&lt;i&gt;Holtiella tumoricola&lt;/i&gt; gen. nov. sp. nov., isolated from a human clinical sample.</title>
        <authorList>
            <person name="Allen-Vercoe E."/>
            <person name="Daigneault M.C."/>
            <person name="Vancuren S.J."/>
            <person name="Cochrane K."/>
            <person name="O'Neal L.L."/>
            <person name="Sankaranarayanan K."/>
            <person name="Lawson P.A."/>
        </authorList>
    </citation>
    <scope>NUCLEOTIDE SEQUENCE</scope>
    <source>
        <strain evidence="2">CC70A</strain>
    </source>
</reference>